<dbReference type="InterPro" id="IPR015895">
    <property type="entry name" value="4pyrrol_synth_GluRdtase_N"/>
</dbReference>
<dbReference type="SUPFAM" id="SSF51735">
    <property type="entry name" value="NAD(P)-binding Rossmann-fold domains"/>
    <property type="match status" value="1"/>
</dbReference>
<dbReference type="EC" id="1.2.1.70" evidence="3"/>
<keyword evidence="4" id="KW-0521">NADP</keyword>
<dbReference type="Pfam" id="PF05201">
    <property type="entry name" value="GlutR_N"/>
    <property type="match status" value="1"/>
</dbReference>
<dbReference type="UniPathway" id="UPA00251">
    <property type="reaction ID" value="UER00316"/>
</dbReference>
<sequence length="431" mass="47729">MTLALVGLNHHNAPLSVREPLAVSPHDFVQELRRMQDFSGVDEAVLLSTCNRTEIYYRISEHTEQPLEPGRSWLMDLAPQSRQKIEPLIYGYADIAVARHLLRVAAGLDSQIIGEPQILGQIKQAYELAHQSGFVGQSLHGLFQFVFLAAKQIRHDSGIGLHPVSIASLSVRLAEEIFDDFPTRTALLIGSGETMQLVSQHLSRLHLSRLIVANRSLERARQLAQPQGGYAITLDEVPVHLAEADLVFAAAQVSEPVLTTGQVRTALERRRHAPVFIMDLGLPRNVDPGVAALPEVFLYTLDHLESLAQDNRRERHRAAETAEEAVERAVAEHALHLKGRMATPTICALREQAQKTRRATLEQALQLLHHGESPESALDFLAHTLTNRLIHLPTVQLREAAQEGRENLILAARDLFGLEGGGKDENTPDPP</sequence>
<dbReference type="SUPFAM" id="SSF69742">
    <property type="entry name" value="Glutamyl tRNA-reductase catalytic, N-terminal domain"/>
    <property type="match status" value="1"/>
</dbReference>
<dbReference type="CDD" id="cd05213">
    <property type="entry name" value="NAD_bind_Glutamyl_tRNA_reduct"/>
    <property type="match status" value="1"/>
</dbReference>
<reference evidence="11" key="2">
    <citation type="journal article" date="2014" name="ISME J.">
        <title>Microbial stratification in low pH oxic and suboxic macroscopic growths along an acid mine drainage.</title>
        <authorList>
            <person name="Mendez-Garcia C."/>
            <person name="Mesa V."/>
            <person name="Sprenger R.R."/>
            <person name="Richter M."/>
            <person name="Diez M.S."/>
            <person name="Solano J."/>
            <person name="Bargiela R."/>
            <person name="Golyshina O.V."/>
            <person name="Manteca A."/>
            <person name="Ramos J.L."/>
            <person name="Gallego J.R."/>
            <person name="Llorente I."/>
            <person name="Martins Dos Santos V.A."/>
            <person name="Jensen O.N."/>
            <person name="Pelaez A.I."/>
            <person name="Sanchez J."/>
            <person name="Ferrer M."/>
        </authorList>
    </citation>
    <scope>NUCLEOTIDE SEQUENCE</scope>
</reference>
<dbReference type="PANTHER" id="PTHR43013">
    <property type="entry name" value="GLUTAMYL-TRNA REDUCTASE"/>
    <property type="match status" value="1"/>
</dbReference>
<feature type="domain" description="Quinate/shikimate 5-dehydrogenase/glutamyl-tRNA reductase" evidence="9">
    <location>
        <begin position="173"/>
        <end position="306"/>
    </location>
</feature>
<evidence type="ECO:0000313" key="11">
    <source>
        <dbReference type="EMBL" id="EQD71082.1"/>
    </source>
</evidence>
<dbReference type="InterPro" id="IPR018214">
    <property type="entry name" value="GluRdtase_CS"/>
</dbReference>
<dbReference type="PANTHER" id="PTHR43013:SF1">
    <property type="entry name" value="GLUTAMYL-TRNA REDUCTASE"/>
    <property type="match status" value="1"/>
</dbReference>
<dbReference type="NCBIfam" id="TIGR01035">
    <property type="entry name" value="hemA"/>
    <property type="match status" value="1"/>
</dbReference>
<comment type="catalytic activity">
    <reaction evidence="7">
        <text>(S)-4-amino-5-oxopentanoate + tRNA(Glu) + NADP(+) = L-glutamyl-tRNA(Glu) + NADPH + H(+)</text>
        <dbReference type="Rhea" id="RHEA:12344"/>
        <dbReference type="Rhea" id="RHEA-COMP:9663"/>
        <dbReference type="Rhea" id="RHEA-COMP:9680"/>
        <dbReference type="ChEBI" id="CHEBI:15378"/>
        <dbReference type="ChEBI" id="CHEBI:57501"/>
        <dbReference type="ChEBI" id="CHEBI:57783"/>
        <dbReference type="ChEBI" id="CHEBI:58349"/>
        <dbReference type="ChEBI" id="CHEBI:78442"/>
        <dbReference type="ChEBI" id="CHEBI:78520"/>
        <dbReference type="EC" id="1.2.1.70"/>
    </reaction>
</comment>
<evidence type="ECO:0000256" key="7">
    <source>
        <dbReference type="ARBA" id="ARBA00047464"/>
    </source>
</evidence>
<dbReference type="Pfam" id="PF00745">
    <property type="entry name" value="GlutR_dimer"/>
    <property type="match status" value="1"/>
</dbReference>
<organism evidence="11">
    <name type="scientific">mine drainage metagenome</name>
    <dbReference type="NCBI Taxonomy" id="410659"/>
    <lineage>
        <taxon>unclassified sequences</taxon>
        <taxon>metagenomes</taxon>
        <taxon>ecological metagenomes</taxon>
    </lineage>
</organism>
<reference evidence="11" key="1">
    <citation type="submission" date="2013-08" db="EMBL/GenBank/DDBJ databases">
        <authorList>
            <person name="Mendez C."/>
            <person name="Richter M."/>
            <person name="Ferrer M."/>
            <person name="Sanchez J."/>
        </authorList>
    </citation>
    <scope>NUCLEOTIDE SEQUENCE</scope>
</reference>
<dbReference type="InterPro" id="IPR036343">
    <property type="entry name" value="GluRdtase_N_sf"/>
</dbReference>
<dbReference type="InterPro" id="IPR036291">
    <property type="entry name" value="NAD(P)-bd_dom_sf"/>
</dbReference>
<keyword evidence="6" id="KW-0627">Porphyrin biosynthesis</keyword>
<dbReference type="GO" id="GO:0019353">
    <property type="term" value="P:protoporphyrinogen IX biosynthetic process from glutamate"/>
    <property type="evidence" value="ECO:0007669"/>
    <property type="project" value="TreeGrafter"/>
</dbReference>
<evidence type="ECO:0000256" key="2">
    <source>
        <dbReference type="ARBA" id="ARBA00005916"/>
    </source>
</evidence>
<dbReference type="EMBL" id="AUZY01002911">
    <property type="protein sequence ID" value="EQD71082.1"/>
    <property type="molecule type" value="Genomic_DNA"/>
</dbReference>
<dbReference type="InterPro" id="IPR006151">
    <property type="entry name" value="Shikm_DH/Glu-tRNA_Rdtase"/>
</dbReference>
<evidence type="ECO:0000259" key="8">
    <source>
        <dbReference type="Pfam" id="PF00745"/>
    </source>
</evidence>
<evidence type="ECO:0000256" key="4">
    <source>
        <dbReference type="ARBA" id="ARBA00022857"/>
    </source>
</evidence>
<evidence type="ECO:0000259" key="9">
    <source>
        <dbReference type="Pfam" id="PF01488"/>
    </source>
</evidence>
<dbReference type="FunFam" id="3.30.460.30:FF:000001">
    <property type="entry name" value="Glutamyl-tRNA reductase"/>
    <property type="match status" value="1"/>
</dbReference>
<dbReference type="InterPro" id="IPR015896">
    <property type="entry name" value="4pyrrol_synth_GluRdtase_dimer"/>
</dbReference>
<feature type="domain" description="Glutamyl-tRNA reductase N-terminal" evidence="10">
    <location>
        <begin position="6"/>
        <end position="155"/>
    </location>
</feature>
<evidence type="ECO:0000259" key="10">
    <source>
        <dbReference type="Pfam" id="PF05201"/>
    </source>
</evidence>
<keyword evidence="5 11" id="KW-0560">Oxidoreductase</keyword>
<proteinExistence type="inferred from homology"/>
<dbReference type="Gene3D" id="3.40.50.720">
    <property type="entry name" value="NAD(P)-binding Rossmann-like Domain"/>
    <property type="match status" value="1"/>
</dbReference>
<dbReference type="InterPro" id="IPR036453">
    <property type="entry name" value="GluRdtase_dimer_dom_sf"/>
</dbReference>
<dbReference type="AlphaFoldDB" id="T1BMU1"/>
<gene>
    <name evidence="11" type="ORF">B1B_04646</name>
</gene>
<accession>T1BMU1</accession>
<dbReference type="FunFam" id="3.40.50.720:FF:000031">
    <property type="entry name" value="Glutamyl-tRNA reductase"/>
    <property type="match status" value="1"/>
</dbReference>
<comment type="similarity">
    <text evidence="2">Belongs to the glutamyl-tRNA reductase family.</text>
</comment>
<evidence type="ECO:0000256" key="3">
    <source>
        <dbReference type="ARBA" id="ARBA00012970"/>
    </source>
</evidence>
<dbReference type="GO" id="GO:0050661">
    <property type="term" value="F:NADP binding"/>
    <property type="evidence" value="ECO:0007669"/>
    <property type="project" value="InterPro"/>
</dbReference>
<name>T1BMU1_9ZZZZ</name>
<protein>
    <recommendedName>
        <fullName evidence="3">glutamyl-tRNA reductase</fullName>
        <ecNumber evidence="3">1.2.1.70</ecNumber>
    </recommendedName>
</protein>
<comment type="pathway">
    <text evidence="1">Porphyrin-containing compound metabolism; protoporphyrin-IX biosynthesis; 5-aminolevulinate from L-glutamyl-tRNA(Glu): step 1/2.</text>
</comment>
<dbReference type="HAMAP" id="MF_00087">
    <property type="entry name" value="Glu_tRNA_reductase"/>
    <property type="match status" value="1"/>
</dbReference>
<dbReference type="Gene3D" id="3.30.460.30">
    <property type="entry name" value="Glutamyl-tRNA reductase, N-terminal domain"/>
    <property type="match status" value="1"/>
</dbReference>
<dbReference type="PROSITE" id="PS00747">
    <property type="entry name" value="GLUTR"/>
    <property type="match status" value="1"/>
</dbReference>
<dbReference type="PIRSF" id="PIRSF000445">
    <property type="entry name" value="4pyrrol_synth_GluRdtase"/>
    <property type="match status" value="1"/>
</dbReference>
<dbReference type="SUPFAM" id="SSF69075">
    <property type="entry name" value="Glutamyl tRNA-reductase dimerization domain"/>
    <property type="match status" value="1"/>
</dbReference>
<dbReference type="Pfam" id="PF01488">
    <property type="entry name" value="Shikimate_DH"/>
    <property type="match status" value="1"/>
</dbReference>
<evidence type="ECO:0000256" key="1">
    <source>
        <dbReference type="ARBA" id="ARBA00005059"/>
    </source>
</evidence>
<evidence type="ECO:0000256" key="6">
    <source>
        <dbReference type="ARBA" id="ARBA00023244"/>
    </source>
</evidence>
<dbReference type="InterPro" id="IPR000343">
    <property type="entry name" value="4pyrrol_synth_GluRdtase"/>
</dbReference>
<dbReference type="GO" id="GO:0008883">
    <property type="term" value="F:glutamyl-tRNA reductase activity"/>
    <property type="evidence" value="ECO:0007669"/>
    <property type="project" value="UniProtKB-EC"/>
</dbReference>
<comment type="caution">
    <text evidence="11">The sequence shown here is derived from an EMBL/GenBank/DDBJ whole genome shotgun (WGS) entry which is preliminary data.</text>
</comment>
<evidence type="ECO:0000256" key="5">
    <source>
        <dbReference type="ARBA" id="ARBA00023002"/>
    </source>
</evidence>
<feature type="domain" description="Tetrapyrrole biosynthesis glutamyl-tRNA reductase dimerisation" evidence="8">
    <location>
        <begin position="322"/>
        <end position="418"/>
    </location>
</feature>